<reference evidence="1 2" key="1">
    <citation type="journal article" date="2019" name="Nat. Microbiol.">
        <title>Mediterranean grassland soil C-N compound turnover is dependent on rainfall and depth, and is mediated by genomically divergent microorganisms.</title>
        <authorList>
            <person name="Diamond S."/>
            <person name="Andeer P.F."/>
            <person name="Li Z."/>
            <person name="Crits-Christoph A."/>
            <person name="Burstein D."/>
            <person name="Anantharaman K."/>
            <person name="Lane K.R."/>
            <person name="Thomas B.C."/>
            <person name="Pan C."/>
            <person name="Northen T.R."/>
            <person name="Banfield J.F."/>
        </authorList>
    </citation>
    <scope>NUCLEOTIDE SEQUENCE [LARGE SCALE GENOMIC DNA]</scope>
    <source>
        <strain evidence="1">WS_11</strain>
    </source>
</reference>
<name>A0A538TYY8_UNCEI</name>
<proteinExistence type="predicted"/>
<sequence>MNVRSLVSTPLRPFACSRFPNSSIPRQVTNGLITQAVTRRVIPGWMSPDHACADSVAFTFSST</sequence>
<dbReference type="Proteomes" id="UP000319771">
    <property type="component" value="Unassembled WGS sequence"/>
</dbReference>
<protein>
    <submittedName>
        <fullName evidence="1">Uncharacterized protein</fullName>
    </submittedName>
</protein>
<comment type="caution">
    <text evidence="1">The sequence shown here is derived from an EMBL/GenBank/DDBJ whole genome shotgun (WGS) entry which is preliminary data.</text>
</comment>
<dbReference type="AlphaFoldDB" id="A0A538TYY8"/>
<gene>
    <name evidence="1" type="ORF">E6K81_16260</name>
</gene>
<evidence type="ECO:0000313" key="1">
    <source>
        <dbReference type="EMBL" id="TMQ68818.1"/>
    </source>
</evidence>
<dbReference type="EMBL" id="VBPB01000371">
    <property type="protein sequence ID" value="TMQ68818.1"/>
    <property type="molecule type" value="Genomic_DNA"/>
</dbReference>
<organism evidence="1 2">
    <name type="scientific">Eiseniibacteriota bacterium</name>
    <dbReference type="NCBI Taxonomy" id="2212470"/>
    <lineage>
        <taxon>Bacteria</taxon>
        <taxon>Candidatus Eiseniibacteriota</taxon>
    </lineage>
</organism>
<evidence type="ECO:0000313" key="2">
    <source>
        <dbReference type="Proteomes" id="UP000319771"/>
    </source>
</evidence>
<accession>A0A538TYY8</accession>